<dbReference type="AlphaFoldDB" id="C5M3P7"/>
<dbReference type="InterPro" id="IPR036305">
    <property type="entry name" value="RGS_sf"/>
</dbReference>
<name>C5M3P7_CANTT</name>
<accession>C5M3P7</accession>
<feature type="compositionally biased region" description="Basic residues" evidence="1">
    <location>
        <begin position="203"/>
        <end position="216"/>
    </location>
</feature>
<dbReference type="SUPFAM" id="SSF48097">
    <property type="entry name" value="Regulator of G-protein signaling, RGS"/>
    <property type="match status" value="1"/>
</dbReference>
<keyword evidence="4" id="KW-1185">Reference proteome</keyword>
<dbReference type="eggNOG" id="ENOG502SGP3">
    <property type="taxonomic scope" value="Eukaryota"/>
</dbReference>
<dbReference type="HOGENOM" id="CLU_844981_0_0_1"/>
<feature type="region of interest" description="Disordered" evidence="1">
    <location>
        <begin position="1"/>
        <end position="38"/>
    </location>
</feature>
<dbReference type="GeneID" id="8298254"/>
<dbReference type="KEGG" id="ctp:CTRG_00686"/>
<dbReference type="CDD" id="cd07440">
    <property type="entry name" value="RGS"/>
    <property type="match status" value="1"/>
</dbReference>
<gene>
    <name evidence="3" type="ORF">CTRG_00686</name>
</gene>
<proteinExistence type="predicted"/>
<dbReference type="PROSITE" id="PS50132">
    <property type="entry name" value="RGS"/>
    <property type="match status" value="1"/>
</dbReference>
<feature type="compositionally biased region" description="Basic residues" evidence="1">
    <location>
        <begin position="256"/>
        <end position="270"/>
    </location>
</feature>
<evidence type="ECO:0000313" key="3">
    <source>
        <dbReference type="EMBL" id="EER35947.1"/>
    </source>
</evidence>
<dbReference type="OrthoDB" id="10266999at2759"/>
<feature type="compositionally biased region" description="Basic and acidic residues" evidence="1">
    <location>
        <begin position="229"/>
        <end position="241"/>
    </location>
</feature>
<feature type="compositionally biased region" description="Low complexity" evidence="1">
    <location>
        <begin position="1"/>
        <end position="37"/>
    </location>
</feature>
<feature type="region of interest" description="Disordered" evidence="1">
    <location>
        <begin position="187"/>
        <end position="315"/>
    </location>
</feature>
<dbReference type="VEuPathDB" id="FungiDB:CTRG_00686"/>
<dbReference type="Gene3D" id="1.10.167.10">
    <property type="entry name" value="Regulator of G-protein Signalling 4, domain 2"/>
    <property type="match status" value="1"/>
</dbReference>
<dbReference type="Pfam" id="PF00615">
    <property type="entry name" value="RGS"/>
    <property type="match status" value="1"/>
</dbReference>
<feature type="domain" description="RGS" evidence="2">
    <location>
        <begin position="71"/>
        <end position="166"/>
    </location>
</feature>
<organism evidence="3 4">
    <name type="scientific">Candida tropicalis (strain ATCC MYA-3404 / T1)</name>
    <name type="common">Yeast</name>
    <dbReference type="NCBI Taxonomy" id="294747"/>
    <lineage>
        <taxon>Eukaryota</taxon>
        <taxon>Fungi</taxon>
        <taxon>Dikarya</taxon>
        <taxon>Ascomycota</taxon>
        <taxon>Saccharomycotina</taxon>
        <taxon>Pichiomycetes</taxon>
        <taxon>Debaryomycetaceae</taxon>
        <taxon>Candida/Lodderomyces clade</taxon>
        <taxon>Candida</taxon>
    </lineage>
</organism>
<dbReference type="InterPro" id="IPR044926">
    <property type="entry name" value="RGS_subdomain_2"/>
</dbReference>
<sequence length="342" mass="39265">MSTMVTSTSVTTSPSTTTNLTNRSNTRTPSTSSSTSTINDLESNGHYFPSLYELIDNCTSLDSSNETLSAFNNYLESRHCPENLQFIIDINNYLHLSNTTRIELLKTWQFLYDKYLTFDADLEINIPCNLKSQLSIVELPSYEILSRCKKHIYDDLLINLYREFTKQYHEDIYRPCLCKRRTSSIEQIKHHQQTEANPPAKSASKHHSQHHSRQPLKHSVSLNLPLRSKHSDDNVCPREKVTPITSPISHHENGDHHHHSHRRHHSHHSKQYGGYDYYTIPSTESSSEEEHSDGANTRSNSRNNSTSSSSRGSSIGSIVDSSVIYFNKMKKFKFGRRFSNDE</sequence>
<reference evidence="3 4" key="1">
    <citation type="journal article" date="2009" name="Nature">
        <title>Evolution of pathogenicity and sexual reproduction in eight Candida genomes.</title>
        <authorList>
            <person name="Butler G."/>
            <person name="Rasmussen M.D."/>
            <person name="Lin M.F."/>
            <person name="Santos M.A."/>
            <person name="Sakthikumar S."/>
            <person name="Munro C.A."/>
            <person name="Rheinbay E."/>
            <person name="Grabherr M."/>
            <person name="Forche A."/>
            <person name="Reedy J.L."/>
            <person name="Agrafioti I."/>
            <person name="Arnaud M.B."/>
            <person name="Bates S."/>
            <person name="Brown A.J."/>
            <person name="Brunke S."/>
            <person name="Costanzo M.C."/>
            <person name="Fitzpatrick D.A."/>
            <person name="de Groot P.W."/>
            <person name="Harris D."/>
            <person name="Hoyer L.L."/>
            <person name="Hube B."/>
            <person name="Klis F.M."/>
            <person name="Kodira C."/>
            <person name="Lennard N."/>
            <person name="Logue M.E."/>
            <person name="Martin R."/>
            <person name="Neiman A.M."/>
            <person name="Nikolaou E."/>
            <person name="Quail M.A."/>
            <person name="Quinn J."/>
            <person name="Santos M.C."/>
            <person name="Schmitzberger F.F."/>
            <person name="Sherlock G."/>
            <person name="Shah P."/>
            <person name="Silverstein K.A."/>
            <person name="Skrzypek M.S."/>
            <person name="Soll D."/>
            <person name="Staggs R."/>
            <person name="Stansfield I."/>
            <person name="Stumpf M.P."/>
            <person name="Sudbery P.E."/>
            <person name="Srikantha T."/>
            <person name="Zeng Q."/>
            <person name="Berman J."/>
            <person name="Berriman M."/>
            <person name="Heitman J."/>
            <person name="Gow N.A."/>
            <person name="Lorenz M.C."/>
            <person name="Birren B.W."/>
            <person name="Kellis M."/>
            <person name="Cuomo C.A."/>
        </authorList>
    </citation>
    <scope>NUCLEOTIDE SEQUENCE [LARGE SCALE GENOMIC DNA]</scope>
    <source>
        <strain evidence="4">ATCC MYA-3404 / T1</strain>
    </source>
</reference>
<dbReference type="SMART" id="SM00315">
    <property type="entry name" value="RGS"/>
    <property type="match status" value="1"/>
</dbReference>
<evidence type="ECO:0000259" key="2">
    <source>
        <dbReference type="PROSITE" id="PS50132"/>
    </source>
</evidence>
<dbReference type="RefSeq" id="XP_002545905.1">
    <property type="nucleotide sequence ID" value="XM_002545859.1"/>
</dbReference>
<protein>
    <recommendedName>
        <fullName evidence="2">RGS domain-containing protein</fullName>
    </recommendedName>
</protein>
<evidence type="ECO:0000313" key="4">
    <source>
        <dbReference type="Proteomes" id="UP000002037"/>
    </source>
</evidence>
<dbReference type="Proteomes" id="UP000002037">
    <property type="component" value="Unassembled WGS sequence"/>
</dbReference>
<dbReference type="EMBL" id="GG692395">
    <property type="protein sequence ID" value="EER35947.1"/>
    <property type="molecule type" value="Genomic_DNA"/>
</dbReference>
<feature type="compositionally biased region" description="Low complexity" evidence="1">
    <location>
        <begin position="297"/>
        <end position="315"/>
    </location>
</feature>
<evidence type="ECO:0000256" key="1">
    <source>
        <dbReference type="SAM" id="MobiDB-lite"/>
    </source>
</evidence>
<dbReference type="InterPro" id="IPR016137">
    <property type="entry name" value="RGS"/>
</dbReference>